<organism evidence="2 3">
    <name type="scientific">Ascobolus immersus RN42</name>
    <dbReference type="NCBI Taxonomy" id="1160509"/>
    <lineage>
        <taxon>Eukaryota</taxon>
        <taxon>Fungi</taxon>
        <taxon>Dikarya</taxon>
        <taxon>Ascomycota</taxon>
        <taxon>Pezizomycotina</taxon>
        <taxon>Pezizomycetes</taxon>
        <taxon>Pezizales</taxon>
        <taxon>Ascobolaceae</taxon>
        <taxon>Ascobolus</taxon>
    </lineage>
</organism>
<feature type="compositionally biased region" description="Polar residues" evidence="1">
    <location>
        <begin position="82"/>
        <end position="91"/>
    </location>
</feature>
<feature type="compositionally biased region" description="Acidic residues" evidence="1">
    <location>
        <begin position="50"/>
        <end position="68"/>
    </location>
</feature>
<evidence type="ECO:0000313" key="3">
    <source>
        <dbReference type="Proteomes" id="UP000275078"/>
    </source>
</evidence>
<evidence type="ECO:0000313" key="2">
    <source>
        <dbReference type="EMBL" id="RPA73009.1"/>
    </source>
</evidence>
<sequence>MKDNSLRQSGASTKPKYVVKRDYAPYEEDDGSDLRQFVVPDDVGSHLDGQDDAQLESDYDGDADGVEEQSDHKPAIERQTDHTPIQTTRTF</sequence>
<dbReference type="AlphaFoldDB" id="A0A3N4HFW2"/>
<dbReference type="EMBL" id="ML119837">
    <property type="protein sequence ID" value="RPA73009.1"/>
    <property type="molecule type" value="Genomic_DNA"/>
</dbReference>
<evidence type="ECO:0000256" key="1">
    <source>
        <dbReference type="SAM" id="MobiDB-lite"/>
    </source>
</evidence>
<name>A0A3N4HFW2_ASCIM</name>
<feature type="compositionally biased region" description="Polar residues" evidence="1">
    <location>
        <begin position="1"/>
        <end position="12"/>
    </location>
</feature>
<reference evidence="2 3" key="1">
    <citation type="journal article" date="2018" name="Nat. Ecol. Evol.">
        <title>Pezizomycetes genomes reveal the molecular basis of ectomycorrhizal truffle lifestyle.</title>
        <authorList>
            <person name="Murat C."/>
            <person name="Payen T."/>
            <person name="Noel B."/>
            <person name="Kuo A."/>
            <person name="Morin E."/>
            <person name="Chen J."/>
            <person name="Kohler A."/>
            <person name="Krizsan K."/>
            <person name="Balestrini R."/>
            <person name="Da Silva C."/>
            <person name="Montanini B."/>
            <person name="Hainaut M."/>
            <person name="Levati E."/>
            <person name="Barry K.W."/>
            <person name="Belfiori B."/>
            <person name="Cichocki N."/>
            <person name="Clum A."/>
            <person name="Dockter R.B."/>
            <person name="Fauchery L."/>
            <person name="Guy J."/>
            <person name="Iotti M."/>
            <person name="Le Tacon F."/>
            <person name="Lindquist E.A."/>
            <person name="Lipzen A."/>
            <person name="Malagnac F."/>
            <person name="Mello A."/>
            <person name="Molinier V."/>
            <person name="Miyauchi S."/>
            <person name="Poulain J."/>
            <person name="Riccioni C."/>
            <person name="Rubini A."/>
            <person name="Sitrit Y."/>
            <person name="Splivallo R."/>
            <person name="Traeger S."/>
            <person name="Wang M."/>
            <person name="Zifcakova L."/>
            <person name="Wipf D."/>
            <person name="Zambonelli A."/>
            <person name="Paolocci F."/>
            <person name="Nowrousian M."/>
            <person name="Ottonello S."/>
            <person name="Baldrian P."/>
            <person name="Spatafora J.W."/>
            <person name="Henrissat B."/>
            <person name="Nagy L.G."/>
            <person name="Aury J.M."/>
            <person name="Wincker P."/>
            <person name="Grigoriev I.V."/>
            <person name="Bonfante P."/>
            <person name="Martin F.M."/>
        </authorList>
    </citation>
    <scope>NUCLEOTIDE SEQUENCE [LARGE SCALE GENOMIC DNA]</scope>
    <source>
        <strain evidence="2 3">RN42</strain>
    </source>
</reference>
<keyword evidence="3" id="KW-1185">Reference proteome</keyword>
<gene>
    <name evidence="2" type="ORF">BJ508DRAFT_334505</name>
</gene>
<feature type="region of interest" description="Disordered" evidence="1">
    <location>
        <begin position="1"/>
        <end position="91"/>
    </location>
</feature>
<accession>A0A3N4HFW2</accession>
<dbReference type="Proteomes" id="UP000275078">
    <property type="component" value="Unassembled WGS sequence"/>
</dbReference>
<feature type="compositionally biased region" description="Basic and acidic residues" evidence="1">
    <location>
        <begin position="69"/>
        <end position="81"/>
    </location>
</feature>
<proteinExistence type="predicted"/>
<protein>
    <submittedName>
        <fullName evidence="2">Uncharacterized protein</fullName>
    </submittedName>
</protein>